<dbReference type="PANTHER" id="PTHR43459">
    <property type="entry name" value="ENOYL-COA HYDRATASE"/>
    <property type="match status" value="1"/>
</dbReference>
<comment type="caution">
    <text evidence="2">The sequence shown here is derived from an EMBL/GenBank/DDBJ whole genome shotgun (WGS) entry which is preliminary data.</text>
</comment>
<dbReference type="InterPro" id="IPR018376">
    <property type="entry name" value="Enoyl-CoA_hyd/isom_CS"/>
</dbReference>
<comment type="similarity">
    <text evidence="1">Belongs to the enoyl-CoA hydratase/isomerase family.</text>
</comment>
<evidence type="ECO:0000313" key="2">
    <source>
        <dbReference type="EMBL" id="MBW0126319.1"/>
    </source>
</evidence>
<dbReference type="PROSITE" id="PS00166">
    <property type="entry name" value="ENOYL_COA_HYDRATASE"/>
    <property type="match status" value="1"/>
</dbReference>
<dbReference type="InterPro" id="IPR001753">
    <property type="entry name" value="Enoyl-CoA_hydra/iso"/>
</dbReference>
<dbReference type="Pfam" id="PF00378">
    <property type="entry name" value="ECH_1"/>
    <property type="match status" value="1"/>
</dbReference>
<dbReference type="PANTHER" id="PTHR43459:SF1">
    <property type="entry name" value="EG:BACN32G11.4 PROTEIN"/>
    <property type="match status" value="1"/>
</dbReference>
<dbReference type="CDD" id="cd06558">
    <property type="entry name" value="crotonase-like"/>
    <property type="match status" value="1"/>
</dbReference>
<protein>
    <submittedName>
        <fullName evidence="2">Enoyl-CoA hydratase/isomerase family protein</fullName>
    </submittedName>
</protein>
<keyword evidence="3" id="KW-1185">Reference proteome</keyword>
<sequence>MTAAAGPAGAGPPVVVESVGRVGVVRLDRPGKLNALDGPTISALRAAVARCAADDGIAAVLLEGAGRSFCAGGDQSGGAQPPRGAYGWYAYLAAEANALVRELLGMPKPVVAAVQGHAYGAGMCLALTADLVVAADDARFCMPYLKIANKPDFGASYLLPRRVASLSVAKDLIYTSRVVDAPEALRLGLANRLEPAAEMRAAALALASDLAAGPAQALALSKAILDRSLDSDLDTVLALEAMAHGIVKISRDHAEGVAAFFGKRPPTFTGE</sequence>
<evidence type="ECO:0000256" key="1">
    <source>
        <dbReference type="RuleBase" id="RU003707"/>
    </source>
</evidence>
<accession>A0ABS6U2H3</accession>
<dbReference type="RefSeq" id="WP_218589354.1">
    <property type="nucleotide sequence ID" value="NZ_JADQDE010000071.1"/>
</dbReference>
<name>A0ABS6U2H3_9PSEU</name>
<reference evidence="2 3" key="1">
    <citation type="submission" date="2020-11" db="EMBL/GenBank/DDBJ databases">
        <title>Pseudonocardia abyssalis sp. nov. and Pseudonocardia oceani sp. nov., description and phylogenomic analysis of two novel actinomycetes isolated from the deep Southern Ocean.</title>
        <authorList>
            <person name="Parra J."/>
        </authorList>
    </citation>
    <scope>NUCLEOTIDE SEQUENCE [LARGE SCALE GENOMIC DNA]</scope>
    <source>
        <strain evidence="3">KRD185</strain>
    </source>
</reference>
<organism evidence="2 3">
    <name type="scientific">Pseudonocardia oceani</name>
    <dbReference type="NCBI Taxonomy" id="2792013"/>
    <lineage>
        <taxon>Bacteria</taxon>
        <taxon>Bacillati</taxon>
        <taxon>Actinomycetota</taxon>
        <taxon>Actinomycetes</taxon>
        <taxon>Pseudonocardiales</taxon>
        <taxon>Pseudonocardiaceae</taxon>
        <taxon>Pseudonocardia</taxon>
    </lineage>
</organism>
<proteinExistence type="inferred from homology"/>
<dbReference type="EMBL" id="JADQDF010000001">
    <property type="protein sequence ID" value="MBW0126319.1"/>
    <property type="molecule type" value="Genomic_DNA"/>
</dbReference>
<gene>
    <name evidence="2" type="ORF">I4I82_01235</name>
</gene>
<evidence type="ECO:0000313" key="3">
    <source>
        <dbReference type="Proteomes" id="UP000694300"/>
    </source>
</evidence>
<dbReference type="Proteomes" id="UP000694300">
    <property type="component" value="Unassembled WGS sequence"/>
</dbReference>